<dbReference type="OMA" id="WHEEKHA"/>
<organism evidence="1 2">
    <name type="scientific">Hermetia illucens</name>
    <name type="common">Black soldier fly</name>
    <dbReference type="NCBI Taxonomy" id="343691"/>
    <lineage>
        <taxon>Eukaryota</taxon>
        <taxon>Metazoa</taxon>
        <taxon>Ecdysozoa</taxon>
        <taxon>Arthropoda</taxon>
        <taxon>Hexapoda</taxon>
        <taxon>Insecta</taxon>
        <taxon>Pterygota</taxon>
        <taxon>Neoptera</taxon>
        <taxon>Endopterygota</taxon>
        <taxon>Diptera</taxon>
        <taxon>Brachycera</taxon>
        <taxon>Stratiomyomorpha</taxon>
        <taxon>Stratiomyidae</taxon>
        <taxon>Hermetiinae</taxon>
        <taxon>Hermetia</taxon>
    </lineage>
</organism>
<accession>A0A7R8V1U4</accession>
<keyword evidence="2" id="KW-1185">Reference proteome</keyword>
<evidence type="ECO:0000313" key="2">
    <source>
        <dbReference type="Proteomes" id="UP000594454"/>
    </source>
</evidence>
<name>A0A7R8V1U4_HERIL</name>
<dbReference type="InParanoid" id="A0A7R8V1U4"/>
<sequence>MAMPTVPSPGPARPGFPCAYPGVMPMPEPGPELAQRCITVQQPPRLVVEKKVIFVKKIRQDPKLINAMREICIPHVTTEVMIMRIPKLTWVTQVIKEPKVSWHEEKHAEPQVVCYPRVVVEPKEVCQAILCQPTPQVVRVPPPTEYCCYATGPTTLNCRPASRYRCPPCPPYVPPGPASPLYSPCPPCPPYCAPIPGLAAVR</sequence>
<dbReference type="AlphaFoldDB" id="A0A7R8V1U4"/>
<evidence type="ECO:0000313" key="1">
    <source>
        <dbReference type="EMBL" id="CAD7090929.1"/>
    </source>
</evidence>
<proteinExistence type="predicted"/>
<dbReference type="EMBL" id="LR899013">
    <property type="protein sequence ID" value="CAD7090929.1"/>
    <property type="molecule type" value="Genomic_DNA"/>
</dbReference>
<dbReference type="OrthoDB" id="8011128at2759"/>
<protein>
    <submittedName>
        <fullName evidence="1">Uncharacterized protein</fullName>
    </submittedName>
</protein>
<reference evidence="1 2" key="1">
    <citation type="submission" date="2020-11" db="EMBL/GenBank/DDBJ databases">
        <authorList>
            <person name="Wallbank WR R."/>
            <person name="Pardo Diaz C."/>
            <person name="Kozak K."/>
            <person name="Martin S."/>
            <person name="Jiggins C."/>
            <person name="Moest M."/>
            <person name="Warren A I."/>
            <person name="Generalovic N T."/>
            <person name="Byers J.R.P. K."/>
            <person name="Montejo-Kovacevich G."/>
            <person name="Yen C E."/>
        </authorList>
    </citation>
    <scope>NUCLEOTIDE SEQUENCE [LARGE SCALE GENOMIC DNA]</scope>
</reference>
<dbReference type="FunCoup" id="A0A7R8V1U4">
    <property type="interactions" value="4"/>
</dbReference>
<dbReference type="Proteomes" id="UP000594454">
    <property type="component" value="Chromosome 5"/>
</dbReference>
<gene>
    <name evidence="1" type="ORF">HERILL_LOCUS13383</name>
</gene>